<protein>
    <submittedName>
        <fullName evidence="2">Uncharacterized protein</fullName>
    </submittedName>
</protein>
<organism evidence="2 3">
    <name type="scientific">Sphingobium subterraneum</name>
    <dbReference type="NCBI Taxonomy" id="627688"/>
    <lineage>
        <taxon>Bacteria</taxon>
        <taxon>Pseudomonadati</taxon>
        <taxon>Pseudomonadota</taxon>
        <taxon>Alphaproteobacteria</taxon>
        <taxon>Sphingomonadales</taxon>
        <taxon>Sphingomonadaceae</taxon>
        <taxon>Sphingobium</taxon>
    </lineage>
</organism>
<dbReference type="AlphaFoldDB" id="A0A841J164"/>
<dbReference type="EMBL" id="JACIJP010000003">
    <property type="protein sequence ID" value="MBB6124577.1"/>
    <property type="molecule type" value="Genomic_DNA"/>
</dbReference>
<comment type="caution">
    <text evidence="2">The sequence shown here is derived from an EMBL/GenBank/DDBJ whole genome shotgun (WGS) entry which is preliminary data.</text>
</comment>
<reference evidence="2 3" key="1">
    <citation type="submission" date="2020-08" db="EMBL/GenBank/DDBJ databases">
        <title>Genomic Encyclopedia of Type Strains, Phase IV (KMG-IV): sequencing the most valuable type-strain genomes for metagenomic binning, comparative biology and taxonomic classification.</title>
        <authorList>
            <person name="Goeker M."/>
        </authorList>
    </citation>
    <scope>NUCLEOTIDE SEQUENCE [LARGE SCALE GENOMIC DNA]</scope>
    <source>
        <strain evidence="2 3">DSM 102255</strain>
    </source>
</reference>
<dbReference type="InterPro" id="IPR045510">
    <property type="entry name" value="DUF6481"/>
</dbReference>
<accession>A0A841J164</accession>
<dbReference type="Pfam" id="PF20089">
    <property type="entry name" value="DUF6481"/>
    <property type="match status" value="1"/>
</dbReference>
<name>A0A841J164_9SPHN</name>
<evidence type="ECO:0000313" key="3">
    <source>
        <dbReference type="Proteomes" id="UP000552700"/>
    </source>
</evidence>
<feature type="compositionally biased region" description="Basic and acidic residues" evidence="1">
    <location>
        <begin position="65"/>
        <end position="79"/>
    </location>
</feature>
<evidence type="ECO:0000313" key="2">
    <source>
        <dbReference type="EMBL" id="MBB6124577.1"/>
    </source>
</evidence>
<dbReference type="Proteomes" id="UP000552700">
    <property type="component" value="Unassembled WGS sequence"/>
</dbReference>
<sequence length="111" mass="12014">MHGYKEPSFQERTAAAARARNSALEKLQARPPLSQDEIDRRVAAQAAKDAAAQAKRAAAVLAREAAAEAKAERGREAARLVEPAATDPVLTESERKAARDARYAARKHRKG</sequence>
<dbReference type="RefSeq" id="WP_184080766.1">
    <property type="nucleotide sequence ID" value="NZ_JACIJP010000003.1"/>
</dbReference>
<proteinExistence type="predicted"/>
<evidence type="ECO:0000256" key="1">
    <source>
        <dbReference type="SAM" id="MobiDB-lite"/>
    </source>
</evidence>
<keyword evidence="3" id="KW-1185">Reference proteome</keyword>
<feature type="region of interest" description="Disordered" evidence="1">
    <location>
        <begin position="65"/>
        <end position="111"/>
    </location>
</feature>
<gene>
    <name evidence="2" type="ORF">FHS92_002322</name>
</gene>
<feature type="region of interest" description="Disordered" evidence="1">
    <location>
        <begin position="1"/>
        <end position="36"/>
    </location>
</feature>
<feature type="compositionally biased region" description="Basic and acidic residues" evidence="1">
    <location>
        <begin position="92"/>
        <end position="103"/>
    </location>
</feature>